<comment type="caution">
    <text evidence="2">The sequence shown here is derived from an EMBL/GenBank/DDBJ whole genome shotgun (WGS) entry which is preliminary data.</text>
</comment>
<organism evidence="2 3">
    <name type="scientific">Mycolicibacterium peregrinum</name>
    <name type="common">Mycobacterium peregrinum</name>
    <dbReference type="NCBI Taxonomy" id="43304"/>
    <lineage>
        <taxon>Bacteria</taxon>
        <taxon>Bacillati</taxon>
        <taxon>Actinomycetota</taxon>
        <taxon>Actinomycetes</taxon>
        <taxon>Mycobacteriales</taxon>
        <taxon>Mycobacteriaceae</taxon>
        <taxon>Mycolicibacterium</taxon>
    </lineage>
</organism>
<feature type="compositionally biased region" description="Acidic residues" evidence="1">
    <location>
        <begin position="369"/>
        <end position="411"/>
    </location>
</feature>
<reference evidence="2 3" key="1">
    <citation type="submission" date="2018-12" db="EMBL/GenBank/DDBJ databases">
        <title>Draft genome sequences of Mycolicibacterium peregrinum isolated from a pig with lymphadenitis and from soil on the same Japanese pig farm.</title>
        <authorList>
            <person name="Komatsu T."/>
            <person name="Ohya K."/>
            <person name="Sawai K."/>
            <person name="Odoi J.O."/>
            <person name="Otsu K."/>
            <person name="Ota A."/>
            <person name="Ito T."/>
            <person name="Kawai M."/>
            <person name="Maruyama F."/>
        </authorList>
    </citation>
    <scope>NUCLEOTIDE SEQUENCE [LARGE SCALE GENOMIC DNA]</scope>
    <source>
        <strain evidence="2 3">138</strain>
    </source>
</reference>
<dbReference type="AlphaFoldDB" id="A0A4Z0HRI2"/>
<protein>
    <submittedName>
        <fullName evidence="2">Uncharacterized protein</fullName>
    </submittedName>
</protein>
<evidence type="ECO:0000313" key="3">
    <source>
        <dbReference type="Proteomes" id="UP000297792"/>
    </source>
</evidence>
<accession>A0A4Z0HRI2</accession>
<proteinExistence type="predicted"/>
<feature type="region of interest" description="Disordered" evidence="1">
    <location>
        <begin position="362"/>
        <end position="478"/>
    </location>
</feature>
<evidence type="ECO:0000256" key="1">
    <source>
        <dbReference type="SAM" id="MobiDB-lite"/>
    </source>
</evidence>
<evidence type="ECO:0000313" key="2">
    <source>
        <dbReference type="EMBL" id="TGB47166.1"/>
    </source>
</evidence>
<keyword evidence="3" id="KW-1185">Reference proteome</keyword>
<name>A0A4Z0HRI2_MYCPR</name>
<feature type="compositionally biased region" description="Low complexity" evidence="1">
    <location>
        <begin position="303"/>
        <end position="317"/>
    </location>
</feature>
<gene>
    <name evidence="2" type="ORF">EJD98_04760</name>
</gene>
<sequence length="478" mass="47344">MVASLDVAARLDEGQAAVDTVAEYVWACHLLGFDHPELTRYRYQVRDWYAAEDGLDLRALDTECTALAAAAAAAEQALHLQDNQFQSLTQAWHGTGARASTDFLGRHATSAAQVAAGIRGAAATLARLRDNLWEAVDAKVSAALQIEQSRAGQRGVWLAAARTVSSGVGDRSAASELIDTQVKPFVAKDIGGDWLTAMRSTTRAVTDAYAQAVSALRAEAHPVFGIPGELGPVGLPAGAPPGPALALAADAADRSSAAGAIGGFAAAPASVPSFSAPATALPAGTGSVAAAGPGPILPAAAPGESAAPAFASPAGSGQSLGGGGGLPGLGGLPDIGSGLAAGTGQQLADLLGGLIGSSAGDLPGSIGDLPDEDLDPVSDDDAPDEAEDDTDEGGPDEDGPDEDEAAVDETVESGGESVGLEDQPAEVTESQPDPSPAVTEVPEALTPPPAVPAAAPLAEPVGGTPCEIAADELPQVGG</sequence>
<feature type="compositionally biased region" description="Low complexity" evidence="1">
    <location>
        <begin position="452"/>
        <end position="461"/>
    </location>
</feature>
<dbReference type="EMBL" id="RWKA01000002">
    <property type="protein sequence ID" value="TGB47166.1"/>
    <property type="molecule type" value="Genomic_DNA"/>
</dbReference>
<feature type="region of interest" description="Disordered" evidence="1">
    <location>
        <begin position="303"/>
        <end position="322"/>
    </location>
</feature>
<dbReference type="Proteomes" id="UP000297792">
    <property type="component" value="Unassembled WGS sequence"/>
</dbReference>
<dbReference type="RefSeq" id="WP_135359372.1">
    <property type="nucleotide sequence ID" value="NZ_RWJZ01000002.1"/>
</dbReference>